<sequence length="177" mass="20182">MGDAFQIKSFKSIHTCGKDHKISKISSRWLANKYLPFFRDDHTWTANALKGAVFRDHEVDVTLDQCYKAKRMAFKMIHDAEEKQYERLWDYAVAIRKWNVGSTVKIQTTNNVFERMYVCLDACKRGFLAGCRPLIGIDGCHLKGTTGGQLLVAVGKDRNDNIFPIAYAIVEIENKSS</sequence>
<protein>
    <recommendedName>
        <fullName evidence="3">MULE transposase domain-containing protein</fullName>
    </recommendedName>
</protein>
<comment type="caution">
    <text evidence="1">The sequence shown here is derived from an EMBL/GenBank/DDBJ whole genome shotgun (WGS) entry which is preliminary data.</text>
</comment>
<proteinExistence type="predicted"/>
<dbReference type="PANTHER" id="PTHR31973">
    <property type="entry name" value="POLYPROTEIN, PUTATIVE-RELATED"/>
    <property type="match status" value="1"/>
</dbReference>
<organism evidence="1 2">
    <name type="scientific">Lithocarpus litseifolius</name>
    <dbReference type="NCBI Taxonomy" id="425828"/>
    <lineage>
        <taxon>Eukaryota</taxon>
        <taxon>Viridiplantae</taxon>
        <taxon>Streptophyta</taxon>
        <taxon>Embryophyta</taxon>
        <taxon>Tracheophyta</taxon>
        <taxon>Spermatophyta</taxon>
        <taxon>Magnoliopsida</taxon>
        <taxon>eudicotyledons</taxon>
        <taxon>Gunneridae</taxon>
        <taxon>Pentapetalae</taxon>
        <taxon>rosids</taxon>
        <taxon>fabids</taxon>
        <taxon>Fagales</taxon>
        <taxon>Fagaceae</taxon>
        <taxon>Lithocarpus</taxon>
    </lineage>
</organism>
<dbReference type="AlphaFoldDB" id="A0AAW2C2D0"/>
<dbReference type="Proteomes" id="UP001459277">
    <property type="component" value="Unassembled WGS sequence"/>
</dbReference>
<reference evidence="1 2" key="1">
    <citation type="submission" date="2024-01" db="EMBL/GenBank/DDBJ databases">
        <title>A telomere-to-telomere, gap-free genome of sweet tea (Lithocarpus litseifolius).</title>
        <authorList>
            <person name="Zhou J."/>
        </authorList>
    </citation>
    <scope>NUCLEOTIDE SEQUENCE [LARGE SCALE GENOMIC DNA]</scope>
    <source>
        <strain evidence="1">Zhou-2022a</strain>
        <tissue evidence="1">Leaf</tissue>
    </source>
</reference>
<dbReference type="PANTHER" id="PTHR31973:SF187">
    <property type="entry name" value="MUTATOR TRANSPOSASE MUDRA PROTEIN"/>
    <property type="match status" value="1"/>
</dbReference>
<accession>A0AAW2C2D0</accession>
<gene>
    <name evidence="1" type="ORF">SO802_026144</name>
</gene>
<name>A0AAW2C2D0_9ROSI</name>
<evidence type="ECO:0000313" key="2">
    <source>
        <dbReference type="Proteomes" id="UP001459277"/>
    </source>
</evidence>
<keyword evidence="2" id="KW-1185">Reference proteome</keyword>
<evidence type="ECO:0000313" key="1">
    <source>
        <dbReference type="EMBL" id="KAK9991159.1"/>
    </source>
</evidence>
<dbReference type="EMBL" id="JAZDWU010000009">
    <property type="protein sequence ID" value="KAK9991159.1"/>
    <property type="molecule type" value="Genomic_DNA"/>
</dbReference>
<evidence type="ECO:0008006" key="3">
    <source>
        <dbReference type="Google" id="ProtNLM"/>
    </source>
</evidence>